<evidence type="ECO:0000313" key="1">
    <source>
        <dbReference type="EMBL" id="SBR37898.1"/>
    </source>
</evidence>
<accession>A0A1A8L0C6</accession>
<dbReference type="AlphaFoldDB" id="A0A1A8L0C6"/>
<protein>
    <submittedName>
        <fullName evidence="1">Uncharacterized protein</fullName>
    </submittedName>
</protein>
<proteinExistence type="predicted"/>
<reference evidence="1" key="1">
    <citation type="submission" date="2016-05" db="EMBL/GenBank/DDBJ databases">
        <authorList>
            <person name="Lavstsen T."/>
            <person name="Jespersen J.S."/>
        </authorList>
    </citation>
    <scope>NUCLEOTIDE SEQUENCE</scope>
    <source>
        <tissue evidence="1">Brain</tissue>
    </source>
</reference>
<sequence>NNCAFTLMTGKKELCLKQMVISKPTNECKCEFGSLQNERNHRLDNYLDGIHNQELNKDDMKRRINDTYGDIG</sequence>
<dbReference type="EMBL" id="HAEF01000516">
    <property type="protein sequence ID" value="SBR37898.1"/>
    <property type="molecule type" value="Transcribed_RNA"/>
</dbReference>
<feature type="non-terminal residue" evidence="1">
    <location>
        <position position="1"/>
    </location>
</feature>
<name>A0A1A8L0C6_9TELE</name>
<organism evidence="1">
    <name type="scientific">Nothobranchius pienaari</name>
    <dbReference type="NCBI Taxonomy" id="704102"/>
    <lineage>
        <taxon>Eukaryota</taxon>
        <taxon>Metazoa</taxon>
        <taxon>Chordata</taxon>
        <taxon>Craniata</taxon>
        <taxon>Vertebrata</taxon>
        <taxon>Euteleostomi</taxon>
        <taxon>Actinopterygii</taxon>
        <taxon>Neopterygii</taxon>
        <taxon>Teleostei</taxon>
        <taxon>Neoteleostei</taxon>
        <taxon>Acanthomorphata</taxon>
        <taxon>Ovalentaria</taxon>
        <taxon>Atherinomorphae</taxon>
        <taxon>Cyprinodontiformes</taxon>
        <taxon>Nothobranchiidae</taxon>
        <taxon>Nothobranchius</taxon>
    </lineage>
</organism>
<gene>
    <name evidence="1" type="primary">Nfu_g_1_011024</name>
</gene>
<feature type="non-terminal residue" evidence="1">
    <location>
        <position position="72"/>
    </location>
</feature>
<reference evidence="1" key="2">
    <citation type="submission" date="2016-06" db="EMBL/GenBank/DDBJ databases">
        <title>The genome of a short-lived fish provides insights into sex chromosome evolution and the genetic control of aging.</title>
        <authorList>
            <person name="Reichwald K."/>
            <person name="Felder M."/>
            <person name="Petzold A."/>
            <person name="Koch P."/>
            <person name="Groth M."/>
            <person name="Platzer M."/>
        </authorList>
    </citation>
    <scope>NUCLEOTIDE SEQUENCE</scope>
    <source>
        <tissue evidence="1">Brain</tissue>
    </source>
</reference>